<dbReference type="PANTHER" id="PTHR47089">
    <property type="entry name" value="ABC TRANSPORTER, PERMEASE PROTEIN"/>
    <property type="match status" value="1"/>
</dbReference>
<evidence type="ECO:0000256" key="4">
    <source>
        <dbReference type="ARBA" id="ARBA00022989"/>
    </source>
</evidence>
<evidence type="ECO:0000256" key="5">
    <source>
        <dbReference type="ARBA" id="ARBA00023136"/>
    </source>
</evidence>
<comment type="caution">
    <text evidence="8">The sequence shown here is derived from an EMBL/GenBank/DDBJ whole genome shotgun (WGS) entry which is preliminary data.</text>
</comment>
<feature type="transmembrane region" description="Helical" evidence="7">
    <location>
        <begin position="57"/>
        <end position="80"/>
    </location>
</feature>
<evidence type="ECO:0000313" key="9">
    <source>
        <dbReference type="Proteomes" id="UP000018291"/>
    </source>
</evidence>
<reference evidence="8 9" key="1">
    <citation type="journal article" date="2013" name="ISME J.">
        <title>Metabolic model for the filamentous 'Candidatus Microthrix parvicella' based on genomic and metagenomic analyses.</title>
        <authorList>
            <person name="Jon McIlroy S."/>
            <person name="Kristiansen R."/>
            <person name="Albertsen M."/>
            <person name="Michael Karst S."/>
            <person name="Rossetti S."/>
            <person name="Lund Nielsen J."/>
            <person name="Tandoi V."/>
            <person name="James Seviour R."/>
            <person name="Nielsen P.H."/>
        </authorList>
    </citation>
    <scope>NUCLEOTIDE SEQUENCE [LARGE SCALE GENOMIC DNA]</scope>
    <source>
        <strain evidence="8 9">RN1</strain>
    </source>
</reference>
<dbReference type="RefSeq" id="WP_012225599.1">
    <property type="nucleotide sequence ID" value="NZ_HG422565.1"/>
</dbReference>
<dbReference type="HOGENOM" id="CLU_040769_0_1_11"/>
<dbReference type="CDD" id="cd06580">
    <property type="entry name" value="TM_PBP1_transp_TpRbsC_like"/>
    <property type="match status" value="1"/>
</dbReference>
<organism evidence="8 9">
    <name type="scientific">Candidatus Neomicrothrix parvicella RN1</name>
    <dbReference type="NCBI Taxonomy" id="1229780"/>
    <lineage>
        <taxon>Bacteria</taxon>
        <taxon>Bacillati</taxon>
        <taxon>Actinomycetota</taxon>
        <taxon>Acidimicrobiia</taxon>
        <taxon>Acidimicrobiales</taxon>
        <taxon>Microthrixaceae</taxon>
        <taxon>Candidatus Neomicrothrix</taxon>
    </lineage>
</organism>
<dbReference type="AlphaFoldDB" id="R4YY44"/>
<dbReference type="GO" id="GO:0005886">
    <property type="term" value="C:plasma membrane"/>
    <property type="evidence" value="ECO:0007669"/>
    <property type="project" value="UniProtKB-SubCell"/>
</dbReference>
<feature type="transmembrane region" description="Helical" evidence="7">
    <location>
        <begin position="198"/>
        <end position="216"/>
    </location>
</feature>
<feature type="transmembrane region" description="Helical" evidence="7">
    <location>
        <begin position="326"/>
        <end position="345"/>
    </location>
</feature>
<dbReference type="Proteomes" id="UP000018291">
    <property type="component" value="Unassembled WGS sequence"/>
</dbReference>
<feature type="region of interest" description="Disordered" evidence="6">
    <location>
        <begin position="359"/>
        <end position="379"/>
    </location>
</feature>
<sequence length="379" mass="39268">MNSTALQLRARRAVPSIAAPIVAVALAALLCGVILAVSGHNPFSAYAEMFRFGTTEGSLLVAANKAVPLYLSALAVAVGFKMGLFNIGVEGQYAVAVVVAAAAGAQVNLFPPLHVAFIIVVAMLTGAAWATVPAVLKVTRNVSEVISTIMMNAIAAGTVAFLVNRWRDTSETQLIKTKPIGPSGWVGNLAQVSSAEKLSVFALIAAGLGAVMWVVINRTRFGFDLRMSGANPTAAAVSGVSPKAMTMKAMLISGAIAGTVGLPVLLSENIFHRYTQDFPTGLGYTGIAVALLGRNNPLGMAAGALLFGFLDRAGQGLQLVDVPPEIVTIMQGVVLLTAVIAYGVAERLGDVQMQRATARELTTGSEPNDRTAPEHMAAS</sequence>
<evidence type="ECO:0000256" key="7">
    <source>
        <dbReference type="SAM" id="Phobius"/>
    </source>
</evidence>
<evidence type="ECO:0000313" key="8">
    <source>
        <dbReference type="EMBL" id="CCM63263.1"/>
    </source>
</evidence>
<feature type="transmembrane region" description="Helical" evidence="7">
    <location>
        <begin position="12"/>
        <end position="37"/>
    </location>
</feature>
<keyword evidence="2" id="KW-1003">Cell membrane</keyword>
<evidence type="ECO:0000256" key="3">
    <source>
        <dbReference type="ARBA" id="ARBA00022692"/>
    </source>
</evidence>
<keyword evidence="9" id="KW-1185">Reference proteome</keyword>
<dbReference type="OrthoDB" id="45037at2"/>
<comment type="subcellular location">
    <subcellularLocation>
        <location evidence="1">Cell membrane</location>
        <topology evidence="1">Multi-pass membrane protein</topology>
    </subcellularLocation>
</comment>
<feature type="transmembrane region" description="Helical" evidence="7">
    <location>
        <begin position="145"/>
        <end position="163"/>
    </location>
</feature>
<evidence type="ECO:0000256" key="2">
    <source>
        <dbReference type="ARBA" id="ARBA00022475"/>
    </source>
</evidence>
<accession>R4YY44</accession>
<protein>
    <submittedName>
        <fullName evidence="8">Putative sugar ABC transporter permease protein</fullName>
    </submittedName>
</protein>
<keyword evidence="3 7" id="KW-0812">Transmembrane</keyword>
<dbReference type="Pfam" id="PF02653">
    <property type="entry name" value="BPD_transp_2"/>
    <property type="match status" value="1"/>
</dbReference>
<dbReference type="PANTHER" id="PTHR47089:SF1">
    <property type="entry name" value="GUANOSINE ABC TRANSPORTER PERMEASE PROTEIN NUPP"/>
    <property type="match status" value="1"/>
</dbReference>
<keyword evidence="4 7" id="KW-1133">Transmembrane helix</keyword>
<feature type="transmembrane region" description="Helical" evidence="7">
    <location>
        <begin position="115"/>
        <end position="136"/>
    </location>
</feature>
<feature type="transmembrane region" description="Helical" evidence="7">
    <location>
        <begin position="249"/>
        <end position="266"/>
    </location>
</feature>
<dbReference type="GO" id="GO:0022857">
    <property type="term" value="F:transmembrane transporter activity"/>
    <property type="evidence" value="ECO:0007669"/>
    <property type="project" value="InterPro"/>
</dbReference>
<proteinExistence type="predicted"/>
<evidence type="ECO:0000256" key="1">
    <source>
        <dbReference type="ARBA" id="ARBA00004651"/>
    </source>
</evidence>
<dbReference type="STRING" id="1229780.BN381_20087"/>
<keyword evidence="5 7" id="KW-0472">Membrane</keyword>
<dbReference type="eggNOG" id="COG4603">
    <property type="taxonomic scope" value="Bacteria"/>
</dbReference>
<dbReference type="InterPro" id="IPR001851">
    <property type="entry name" value="ABC_transp_permease"/>
</dbReference>
<gene>
    <name evidence="8" type="ORF">BN381_20087</name>
</gene>
<evidence type="ECO:0000256" key="6">
    <source>
        <dbReference type="SAM" id="MobiDB-lite"/>
    </source>
</evidence>
<name>R4YY44_9ACTN</name>
<dbReference type="EMBL" id="CANL01000012">
    <property type="protein sequence ID" value="CCM63263.1"/>
    <property type="molecule type" value="Genomic_DNA"/>
</dbReference>